<dbReference type="PANTHER" id="PTHR23088:SF30">
    <property type="entry name" value="OMEGA-AMIDASE NIT2"/>
    <property type="match status" value="1"/>
</dbReference>
<accession>A0A8T5UXI3</accession>
<dbReference type="PROSITE" id="PS50263">
    <property type="entry name" value="CN_HYDROLASE"/>
    <property type="match status" value="1"/>
</dbReference>
<dbReference type="PANTHER" id="PTHR23088">
    <property type="entry name" value="NITRILASE-RELATED"/>
    <property type="match status" value="1"/>
</dbReference>
<comment type="caution">
    <text evidence="3">The sequence shown here is derived from an EMBL/GenBank/DDBJ whole genome shotgun (WGS) entry which is preliminary data.</text>
</comment>
<keyword evidence="1 3" id="KW-0378">Hydrolase</keyword>
<dbReference type="EMBL" id="JAIOUQ010000014">
    <property type="protein sequence ID" value="MBZ2166616.1"/>
    <property type="molecule type" value="Genomic_DNA"/>
</dbReference>
<gene>
    <name evidence="3" type="ORF">K8N75_11260</name>
</gene>
<feature type="domain" description="CN hydrolase" evidence="2">
    <location>
        <begin position="5"/>
        <end position="250"/>
    </location>
</feature>
<dbReference type="GO" id="GO:0050152">
    <property type="term" value="F:omega-amidase activity"/>
    <property type="evidence" value="ECO:0007669"/>
    <property type="project" value="TreeGrafter"/>
</dbReference>
<dbReference type="SUPFAM" id="SSF56317">
    <property type="entry name" value="Carbon-nitrogen hydrolase"/>
    <property type="match status" value="1"/>
</dbReference>
<dbReference type="PROSITE" id="PS01227">
    <property type="entry name" value="UPF0012"/>
    <property type="match status" value="1"/>
</dbReference>
<dbReference type="GO" id="GO:0006541">
    <property type="term" value="P:glutamine metabolic process"/>
    <property type="evidence" value="ECO:0007669"/>
    <property type="project" value="TreeGrafter"/>
</dbReference>
<evidence type="ECO:0000313" key="4">
    <source>
        <dbReference type="Proteomes" id="UP000825933"/>
    </source>
</evidence>
<dbReference type="AlphaFoldDB" id="A0A8T5UXI3"/>
<proteinExistence type="predicted"/>
<dbReference type="GO" id="GO:0006528">
    <property type="term" value="P:asparagine metabolic process"/>
    <property type="evidence" value="ECO:0007669"/>
    <property type="project" value="TreeGrafter"/>
</dbReference>
<organism evidence="3 4">
    <name type="scientific">Methanobacterium spitsbergense</name>
    <dbReference type="NCBI Taxonomy" id="2874285"/>
    <lineage>
        <taxon>Archaea</taxon>
        <taxon>Methanobacteriati</taxon>
        <taxon>Methanobacteriota</taxon>
        <taxon>Methanomada group</taxon>
        <taxon>Methanobacteria</taxon>
        <taxon>Methanobacteriales</taxon>
        <taxon>Methanobacteriaceae</taxon>
        <taxon>Methanobacterium</taxon>
    </lineage>
</organism>
<sequence>MKNNFKIAVCQMNVVDDKELNLDKATKMICEASNNGAEMVVLPEMFNCPYDTNKFLAYAESMDSSISLKSVSNAAADNGVYLVAGSIPELLDGKLYNSSFIFDMKGKVINIHRKMHLFDINVPNEITFKESEVITAGNNITVLETDLAKIGVAICYDMRFPELFRLMTIKGAELVVVPGAFNKTTGPAHWETTIRARAIDNQTYMAVASPSQNIGMAYIAYGHSMVVDPWGNIIAQADEDEEIIYATIDKDYIYKVRKELPLLKNRRTDIYDLIEIIKNK</sequence>
<reference evidence="4" key="1">
    <citation type="journal article" date="2022" name="Microbiol. Resour. Announc.">
        <title>Draft Genome Sequence of a Methanogenic Archaeon from West Spitsbergen Permafrost.</title>
        <authorList>
            <person name="Trubitsyn V."/>
            <person name="Rivkina E."/>
            <person name="Shcherbakova V."/>
        </authorList>
    </citation>
    <scope>NUCLEOTIDE SEQUENCE [LARGE SCALE GENOMIC DNA]</scope>
    <source>
        <strain evidence="4">VT</strain>
    </source>
</reference>
<evidence type="ECO:0000256" key="1">
    <source>
        <dbReference type="ARBA" id="ARBA00022801"/>
    </source>
</evidence>
<dbReference type="GO" id="GO:0006107">
    <property type="term" value="P:oxaloacetate metabolic process"/>
    <property type="evidence" value="ECO:0007669"/>
    <property type="project" value="TreeGrafter"/>
</dbReference>
<evidence type="ECO:0000313" key="3">
    <source>
        <dbReference type="EMBL" id="MBZ2166616.1"/>
    </source>
</evidence>
<dbReference type="InterPro" id="IPR001110">
    <property type="entry name" value="UPF0012_CS"/>
</dbReference>
<dbReference type="InterPro" id="IPR003010">
    <property type="entry name" value="C-N_Hydrolase"/>
</dbReference>
<keyword evidence="4" id="KW-1185">Reference proteome</keyword>
<dbReference type="InterPro" id="IPR045254">
    <property type="entry name" value="Nit1/2_C-N_Hydrolase"/>
</dbReference>
<evidence type="ECO:0000259" key="2">
    <source>
        <dbReference type="PROSITE" id="PS50263"/>
    </source>
</evidence>
<dbReference type="CDD" id="cd07572">
    <property type="entry name" value="nit"/>
    <property type="match status" value="1"/>
</dbReference>
<dbReference type="RefSeq" id="WP_223792166.1">
    <property type="nucleotide sequence ID" value="NZ_JAIOUQ010000014.1"/>
</dbReference>
<dbReference type="InterPro" id="IPR036526">
    <property type="entry name" value="C-N_Hydrolase_sf"/>
</dbReference>
<dbReference type="Proteomes" id="UP000825933">
    <property type="component" value="Unassembled WGS sequence"/>
</dbReference>
<dbReference type="Gene3D" id="3.60.110.10">
    <property type="entry name" value="Carbon-nitrogen hydrolase"/>
    <property type="match status" value="1"/>
</dbReference>
<name>A0A8T5UXI3_9EURY</name>
<protein>
    <submittedName>
        <fullName evidence="3">Carbon-nitrogen hydrolase family protein</fullName>
    </submittedName>
</protein>
<dbReference type="Pfam" id="PF00795">
    <property type="entry name" value="CN_hydrolase"/>
    <property type="match status" value="1"/>
</dbReference>